<proteinExistence type="predicted"/>
<name>A0ABY3FZ35_9BACI</name>
<organism evidence="1 2">
    <name type="scientific">Bacillus paralicheniformis</name>
    <dbReference type="NCBI Taxonomy" id="1648923"/>
    <lineage>
        <taxon>Bacteria</taxon>
        <taxon>Bacillati</taxon>
        <taxon>Bacillota</taxon>
        <taxon>Bacilli</taxon>
        <taxon>Bacillales</taxon>
        <taxon>Bacillaceae</taxon>
        <taxon>Bacillus</taxon>
    </lineage>
</organism>
<comment type="caution">
    <text evidence="1">The sequence shown here is derived from an EMBL/GenBank/DDBJ whole genome shotgun (WGS) entry which is preliminary data.</text>
</comment>
<evidence type="ECO:0000313" key="1">
    <source>
        <dbReference type="EMBL" id="TWL40913.1"/>
    </source>
</evidence>
<dbReference type="Proteomes" id="UP000429980">
    <property type="component" value="Unassembled WGS sequence"/>
</dbReference>
<evidence type="ECO:0000313" key="2">
    <source>
        <dbReference type="Proteomes" id="UP000429980"/>
    </source>
</evidence>
<reference evidence="1 2" key="1">
    <citation type="submission" date="2019-06" db="EMBL/GenBank/DDBJ databases">
        <title>Genome sequence analysis of &gt;100 Bacillus licheniformis strains suggests intrinsic resistance to this species.</title>
        <authorList>
            <person name="Wels M."/>
            <person name="Siezen R.J."/>
            <person name="Johansen E."/>
            <person name="Stuer-Lauridsen B."/>
            <person name="Bjerre K."/>
            <person name="Nielsen B.K.K."/>
        </authorList>
    </citation>
    <scope>NUCLEOTIDE SEQUENCE [LARGE SCALE GENOMIC DNA]</scope>
    <source>
        <strain evidence="1 2">BAC-15381</strain>
    </source>
</reference>
<sequence>MIDLEKAQEYLDFGYSKTKVAALLGSHHNTISRLVNGGKLEIYEAFDENVEPRSKLGSCFYEENHIDDLLRQAAESPVILNERKDNDYYDVGAYIRNEFGSIKSFLCIQDLEYFLDEIFIKCGCDKLFSLADWYEDKGKLWGLSSVCPSCRGEISYSYVKRNPEKIFNLNQTRRTKVDALLTKEEYKEVRSRFNWKCAVSNTGNCITLDHFIPVSWGFKCHYSENIIPLTKGLNSSKNNRHPVEWLKSNTSVRITGRIIRILSGLNNLTQGEFLSFIDWCFDNKGMFVDDPRFPIEIWREYTGREFPLPSYVGMDYSNEVTNEKQAG</sequence>
<dbReference type="RefSeq" id="WP_145685587.1">
    <property type="nucleotide sequence ID" value="NZ_CP120601.2"/>
</dbReference>
<gene>
    <name evidence="1" type="ORF">CHCC15381_0454</name>
</gene>
<protein>
    <recommendedName>
        <fullName evidence="3">HNH nuclease domain-containing protein</fullName>
    </recommendedName>
</protein>
<dbReference type="Gene3D" id="1.10.30.50">
    <property type="match status" value="1"/>
</dbReference>
<keyword evidence="2" id="KW-1185">Reference proteome</keyword>
<dbReference type="EMBL" id="NILF01000025">
    <property type="protein sequence ID" value="TWL40913.1"/>
    <property type="molecule type" value="Genomic_DNA"/>
</dbReference>
<evidence type="ECO:0008006" key="3">
    <source>
        <dbReference type="Google" id="ProtNLM"/>
    </source>
</evidence>
<accession>A0ABY3FZ35</accession>